<reference evidence="1" key="1">
    <citation type="submission" date="2023-05" db="EMBL/GenBank/DDBJ databases">
        <title>Nepenthes gracilis genome sequencing.</title>
        <authorList>
            <person name="Fukushima K."/>
        </authorList>
    </citation>
    <scope>NUCLEOTIDE SEQUENCE</scope>
    <source>
        <strain evidence="1">SING2019-196</strain>
    </source>
</reference>
<name>A0AAD3XK75_NEPGR</name>
<gene>
    <name evidence="1" type="ORF">Nepgr_009294</name>
</gene>
<evidence type="ECO:0000313" key="1">
    <source>
        <dbReference type="EMBL" id="GMH07454.1"/>
    </source>
</evidence>
<protein>
    <submittedName>
        <fullName evidence="1">Uncharacterized protein</fullName>
    </submittedName>
</protein>
<keyword evidence="2" id="KW-1185">Reference proteome</keyword>
<dbReference type="AlphaFoldDB" id="A0AAD3XK75"/>
<sequence>MAKGGKGVRKPLCKVPVNVIDRLMECGLEKPWKLQRDKRSQKFFGAKMLTYQEGKWKDGGRLKVQGSKVWPK</sequence>
<proteinExistence type="predicted"/>
<accession>A0AAD3XK75</accession>
<dbReference type="Proteomes" id="UP001279734">
    <property type="component" value="Unassembled WGS sequence"/>
</dbReference>
<evidence type="ECO:0000313" key="2">
    <source>
        <dbReference type="Proteomes" id="UP001279734"/>
    </source>
</evidence>
<organism evidence="1 2">
    <name type="scientific">Nepenthes gracilis</name>
    <name type="common">Slender pitcher plant</name>
    <dbReference type="NCBI Taxonomy" id="150966"/>
    <lineage>
        <taxon>Eukaryota</taxon>
        <taxon>Viridiplantae</taxon>
        <taxon>Streptophyta</taxon>
        <taxon>Embryophyta</taxon>
        <taxon>Tracheophyta</taxon>
        <taxon>Spermatophyta</taxon>
        <taxon>Magnoliopsida</taxon>
        <taxon>eudicotyledons</taxon>
        <taxon>Gunneridae</taxon>
        <taxon>Pentapetalae</taxon>
        <taxon>Caryophyllales</taxon>
        <taxon>Nepenthaceae</taxon>
        <taxon>Nepenthes</taxon>
    </lineage>
</organism>
<dbReference type="EMBL" id="BSYO01000007">
    <property type="protein sequence ID" value="GMH07454.1"/>
    <property type="molecule type" value="Genomic_DNA"/>
</dbReference>
<comment type="caution">
    <text evidence="1">The sequence shown here is derived from an EMBL/GenBank/DDBJ whole genome shotgun (WGS) entry which is preliminary data.</text>
</comment>